<feature type="signal peptide" evidence="3">
    <location>
        <begin position="1"/>
        <end position="27"/>
    </location>
</feature>
<dbReference type="AlphaFoldDB" id="A0AA41QT74"/>
<evidence type="ECO:0000256" key="2">
    <source>
        <dbReference type="ARBA" id="ARBA00022729"/>
    </source>
</evidence>
<comment type="caution">
    <text evidence="5">The sequence shown here is derived from an EMBL/GenBank/DDBJ whole genome shotgun (WGS) entry which is preliminary data.</text>
</comment>
<feature type="chain" id="PRO_5041277099" evidence="3">
    <location>
        <begin position="28"/>
        <end position="444"/>
    </location>
</feature>
<dbReference type="PANTHER" id="PTHR30483">
    <property type="entry name" value="LEUCINE-SPECIFIC-BINDING PROTEIN"/>
    <property type="match status" value="1"/>
</dbReference>
<dbReference type="SUPFAM" id="SSF53822">
    <property type="entry name" value="Periplasmic binding protein-like I"/>
    <property type="match status" value="1"/>
</dbReference>
<protein>
    <submittedName>
        <fullName evidence="5">ABC transporter substrate-binding protein</fullName>
    </submittedName>
</protein>
<dbReference type="EMBL" id="JALGAR010000001">
    <property type="protein sequence ID" value="MCI4656533.1"/>
    <property type="molecule type" value="Genomic_DNA"/>
</dbReference>
<proteinExistence type="inferred from homology"/>
<organism evidence="5 6">
    <name type="scientific">Cryobacterium zhongshanensis</name>
    <dbReference type="NCBI Taxonomy" id="2928153"/>
    <lineage>
        <taxon>Bacteria</taxon>
        <taxon>Bacillati</taxon>
        <taxon>Actinomycetota</taxon>
        <taxon>Actinomycetes</taxon>
        <taxon>Micrococcales</taxon>
        <taxon>Microbacteriaceae</taxon>
        <taxon>Cryobacterium</taxon>
    </lineage>
</organism>
<evidence type="ECO:0000259" key="4">
    <source>
        <dbReference type="Pfam" id="PF13458"/>
    </source>
</evidence>
<dbReference type="RefSeq" id="WP_134534110.1">
    <property type="nucleotide sequence ID" value="NZ_JALGAR010000001.1"/>
</dbReference>
<dbReference type="PROSITE" id="PS51257">
    <property type="entry name" value="PROKAR_LIPOPROTEIN"/>
    <property type="match status" value="1"/>
</dbReference>
<feature type="domain" description="Leucine-binding protein" evidence="4">
    <location>
        <begin position="61"/>
        <end position="374"/>
    </location>
</feature>
<evidence type="ECO:0000313" key="6">
    <source>
        <dbReference type="Proteomes" id="UP001165341"/>
    </source>
</evidence>
<keyword evidence="6" id="KW-1185">Reference proteome</keyword>
<comment type="similarity">
    <text evidence="1">Belongs to the leucine-binding protein family.</text>
</comment>
<evidence type="ECO:0000313" key="5">
    <source>
        <dbReference type="EMBL" id="MCI4656533.1"/>
    </source>
</evidence>
<evidence type="ECO:0000256" key="3">
    <source>
        <dbReference type="SAM" id="SignalP"/>
    </source>
</evidence>
<dbReference type="InterPro" id="IPR051010">
    <property type="entry name" value="BCAA_transport"/>
</dbReference>
<accession>A0AA41QT74</accession>
<dbReference type="Proteomes" id="UP001165341">
    <property type="component" value="Unassembled WGS sequence"/>
</dbReference>
<name>A0AA41QT74_9MICO</name>
<keyword evidence="2 3" id="KW-0732">Signal</keyword>
<dbReference type="InterPro" id="IPR028082">
    <property type="entry name" value="Peripla_BP_I"/>
</dbReference>
<dbReference type="Pfam" id="PF13458">
    <property type="entry name" value="Peripla_BP_6"/>
    <property type="match status" value="1"/>
</dbReference>
<reference evidence="5" key="1">
    <citation type="submission" date="2022-03" db="EMBL/GenBank/DDBJ databases">
        <title>Cryobacterium sp. nov. strain ZS14-85, isolated from Antarctic soil.</title>
        <authorList>
            <person name="Li J."/>
            <person name="Niu G."/>
        </authorList>
    </citation>
    <scope>NUCLEOTIDE SEQUENCE</scope>
    <source>
        <strain evidence="5">ZS14-85</strain>
    </source>
</reference>
<dbReference type="PANTHER" id="PTHR30483:SF6">
    <property type="entry name" value="PERIPLASMIC BINDING PROTEIN OF ABC TRANSPORTER FOR NATURAL AMINO ACIDS"/>
    <property type="match status" value="1"/>
</dbReference>
<evidence type="ECO:0000256" key="1">
    <source>
        <dbReference type="ARBA" id="ARBA00010062"/>
    </source>
</evidence>
<sequence>MIKSKHALRTAIVAGAGVIAVMLSGCASGGGSTATTTSAAASSSYTDAACASGASTDKSLVVGSILPITGSLAYLNPPELAGVGLAVSDINAAGGVDGKDACVLATDSGDSTDLTISTASAQKLIAAKVSVAIGAASSSVSLNVVDSFASAKIVQISPANTSAKLSGYGPFYFRTAPPDSVQGSALGQLITGDGNAKVAFLVFNDSYGTGLRDFTQKSIEASGGTVVYGGKGNGQEFPPGQTTFSSEVTAAKATTPDAIVILAFDETKSIIPELKAQGVDLSKVYLSDGNTADYSKDFEAGTLTSAQGTIPGAYPADEFKGKLVSWYKDTQNAALGDFSYAPEAYDATTLSALAALKAKSTVSADIQAQLAAVSGASGKGTKCKSYAECAPLVTAGTDIQYVGQSGVGPFNSHNEPSSAFIGIYKFDKDNKPVWQSAIEGQTSY</sequence>
<dbReference type="InterPro" id="IPR028081">
    <property type="entry name" value="Leu-bd"/>
</dbReference>
<gene>
    <name evidence="5" type="ORF">MQH31_01730</name>
</gene>
<dbReference type="Gene3D" id="3.40.50.2300">
    <property type="match status" value="2"/>
</dbReference>